<evidence type="ECO:0000256" key="1">
    <source>
        <dbReference type="ARBA" id="ARBA00009528"/>
    </source>
</evidence>
<evidence type="ECO:0000313" key="7">
    <source>
        <dbReference type="Proteomes" id="UP000005238"/>
    </source>
</evidence>
<protein>
    <recommendedName>
        <fullName evidence="5">Cytosol aminopeptidase domain-containing protein</fullName>
    </recommendedName>
</protein>
<dbReference type="GO" id="GO:0070006">
    <property type="term" value="F:metalloaminopeptidase activity"/>
    <property type="evidence" value="ECO:0007669"/>
    <property type="project" value="InterPro"/>
</dbReference>
<proteinExistence type="inferred from homology"/>
<dbReference type="PANTHER" id="PTHR11963:SF48">
    <property type="entry name" value="DIPEPTIDASE B, ISOFORM A"/>
    <property type="match status" value="1"/>
</dbReference>
<evidence type="ECO:0000256" key="4">
    <source>
        <dbReference type="ARBA" id="ARBA00022801"/>
    </source>
</evidence>
<evidence type="ECO:0000256" key="2">
    <source>
        <dbReference type="ARBA" id="ARBA00022438"/>
    </source>
</evidence>
<dbReference type="EMBL" id="DS567810">
    <property type="status" value="NOT_ANNOTATED_CDS"/>
    <property type="molecule type" value="Genomic_DNA"/>
</dbReference>
<dbReference type="InterPro" id="IPR000819">
    <property type="entry name" value="Peptidase_M17_C"/>
</dbReference>
<reference evidence="6" key="2">
    <citation type="submission" date="2015-06" db="UniProtKB">
        <authorList>
            <consortium name="EnsemblProtists"/>
        </authorList>
    </citation>
    <scope>IDENTIFICATION</scope>
    <source>
        <strain evidence="6">Pr102</strain>
    </source>
</reference>
<dbReference type="GO" id="GO:0006508">
    <property type="term" value="P:proteolysis"/>
    <property type="evidence" value="ECO:0007669"/>
    <property type="project" value="UniProtKB-KW"/>
</dbReference>
<evidence type="ECO:0000259" key="5">
    <source>
        <dbReference type="Pfam" id="PF00883"/>
    </source>
</evidence>
<evidence type="ECO:0000256" key="3">
    <source>
        <dbReference type="ARBA" id="ARBA00022670"/>
    </source>
</evidence>
<dbReference type="EnsemblProtists" id="Phyra87403">
    <property type="protein sequence ID" value="Phyra87403"/>
    <property type="gene ID" value="Phyra87403"/>
</dbReference>
<keyword evidence="3" id="KW-0645">Protease</keyword>
<keyword evidence="2" id="KW-0031">Aminopeptidase</keyword>
<sequence length="185" mass="20229">MLPGHSDTWFAAGAAVARAAPLYEHKLLRTNGLPVTETKPDKLEVVYQTPLSSDETTLVQHTADAIQRATRFVDAPPNELYSDAQVMINMDAGGHLVLADGVAHAPKVTVCRWHRICAIYTSDGELETLVAKAGKVSGERVHPMPYAPELHRLEFKSTVADMKNAVKNRANGQVSCAGYFIVKHR</sequence>
<evidence type="ECO:0000313" key="6">
    <source>
        <dbReference type="EnsemblProtists" id="Phyra87403"/>
    </source>
</evidence>
<keyword evidence="4" id="KW-0378">Hydrolase</keyword>
<dbReference type="STRING" id="164328.H3H983"/>
<dbReference type="eggNOG" id="KOG2597">
    <property type="taxonomic scope" value="Eukaryota"/>
</dbReference>
<reference evidence="7" key="1">
    <citation type="journal article" date="2006" name="Science">
        <title>Phytophthora genome sequences uncover evolutionary origins and mechanisms of pathogenesis.</title>
        <authorList>
            <person name="Tyler B.M."/>
            <person name="Tripathy S."/>
            <person name="Zhang X."/>
            <person name="Dehal P."/>
            <person name="Jiang R.H."/>
            <person name="Aerts A."/>
            <person name="Arredondo F.D."/>
            <person name="Baxter L."/>
            <person name="Bensasson D."/>
            <person name="Beynon J.L."/>
            <person name="Chapman J."/>
            <person name="Damasceno C.M."/>
            <person name="Dorrance A.E."/>
            <person name="Dou D."/>
            <person name="Dickerman A.W."/>
            <person name="Dubchak I.L."/>
            <person name="Garbelotto M."/>
            <person name="Gijzen M."/>
            <person name="Gordon S.G."/>
            <person name="Govers F."/>
            <person name="Grunwald N.J."/>
            <person name="Huang W."/>
            <person name="Ivors K.L."/>
            <person name="Jones R.W."/>
            <person name="Kamoun S."/>
            <person name="Krampis K."/>
            <person name="Lamour K.H."/>
            <person name="Lee M.K."/>
            <person name="McDonald W.H."/>
            <person name="Medina M."/>
            <person name="Meijer H.J."/>
            <person name="Nordberg E.K."/>
            <person name="Maclean D.J."/>
            <person name="Ospina-Giraldo M.D."/>
            <person name="Morris P.F."/>
            <person name="Phuntumart V."/>
            <person name="Putnam N.H."/>
            <person name="Rash S."/>
            <person name="Rose J.K."/>
            <person name="Sakihama Y."/>
            <person name="Salamov A.A."/>
            <person name="Savidor A."/>
            <person name="Scheuring C.F."/>
            <person name="Smith B.M."/>
            <person name="Sobral B.W."/>
            <person name="Terry A."/>
            <person name="Torto-Alalibo T.A."/>
            <person name="Win J."/>
            <person name="Xu Z."/>
            <person name="Zhang H."/>
            <person name="Grigoriev I.V."/>
            <person name="Rokhsar D.S."/>
            <person name="Boore J.L."/>
        </authorList>
    </citation>
    <scope>NUCLEOTIDE SEQUENCE [LARGE SCALE GENOMIC DNA]</scope>
    <source>
        <strain evidence="7">Pr102</strain>
    </source>
</reference>
<dbReference type="Proteomes" id="UP000005238">
    <property type="component" value="Unassembled WGS sequence"/>
</dbReference>
<dbReference type="HOGENOM" id="CLU_1464020_0_0_1"/>
<dbReference type="Gene3D" id="3.40.630.10">
    <property type="entry name" value="Zn peptidases"/>
    <property type="match status" value="1"/>
</dbReference>
<dbReference type="VEuPathDB" id="FungiDB:KRP23_14096"/>
<dbReference type="AlphaFoldDB" id="H3H983"/>
<dbReference type="InParanoid" id="H3H983"/>
<keyword evidence="7" id="KW-1185">Reference proteome</keyword>
<dbReference type="SUPFAM" id="SSF53187">
    <property type="entry name" value="Zn-dependent exopeptidases"/>
    <property type="match status" value="1"/>
</dbReference>
<dbReference type="GO" id="GO:0005737">
    <property type="term" value="C:cytoplasm"/>
    <property type="evidence" value="ECO:0007669"/>
    <property type="project" value="InterPro"/>
</dbReference>
<dbReference type="GO" id="GO:0030145">
    <property type="term" value="F:manganese ion binding"/>
    <property type="evidence" value="ECO:0007669"/>
    <property type="project" value="InterPro"/>
</dbReference>
<feature type="domain" description="Cytosol aminopeptidase" evidence="5">
    <location>
        <begin position="88"/>
        <end position="183"/>
    </location>
</feature>
<name>H3H983_PHYRM</name>
<accession>H3H983</accession>
<dbReference type="FunCoup" id="H3H983">
    <property type="interactions" value="169"/>
</dbReference>
<dbReference type="Pfam" id="PF00883">
    <property type="entry name" value="Peptidase_M17"/>
    <property type="match status" value="1"/>
</dbReference>
<dbReference type="VEuPathDB" id="FungiDB:KRP22_14372"/>
<dbReference type="InterPro" id="IPR011356">
    <property type="entry name" value="Leucine_aapep/pepB"/>
</dbReference>
<dbReference type="PANTHER" id="PTHR11963">
    <property type="entry name" value="LEUCINE AMINOPEPTIDASE-RELATED"/>
    <property type="match status" value="1"/>
</dbReference>
<dbReference type="VEuPathDB" id="FungiDB:KRP23_14108"/>
<organism evidence="6 7">
    <name type="scientific">Phytophthora ramorum</name>
    <name type="common">Sudden oak death agent</name>
    <dbReference type="NCBI Taxonomy" id="164328"/>
    <lineage>
        <taxon>Eukaryota</taxon>
        <taxon>Sar</taxon>
        <taxon>Stramenopiles</taxon>
        <taxon>Oomycota</taxon>
        <taxon>Peronosporomycetes</taxon>
        <taxon>Peronosporales</taxon>
        <taxon>Peronosporaceae</taxon>
        <taxon>Phytophthora</taxon>
    </lineage>
</organism>
<comment type="similarity">
    <text evidence="1">Belongs to the peptidase M17 family.</text>
</comment>